<dbReference type="InterPro" id="IPR029479">
    <property type="entry name" value="Nitroreductase"/>
</dbReference>
<organism evidence="4 5">
    <name type="scientific">Candidatus Alistipes intestinigallinarum</name>
    <dbReference type="NCBI Taxonomy" id="2838440"/>
    <lineage>
        <taxon>Bacteria</taxon>
        <taxon>Pseudomonadati</taxon>
        <taxon>Bacteroidota</taxon>
        <taxon>Bacteroidia</taxon>
        <taxon>Bacteroidales</taxon>
        <taxon>Rikenellaceae</taxon>
        <taxon>Alistipes</taxon>
    </lineage>
</organism>
<dbReference type="Proteomes" id="UP000886844">
    <property type="component" value="Unassembled WGS sequence"/>
</dbReference>
<evidence type="ECO:0000313" key="5">
    <source>
        <dbReference type="Proteomes" id="UP000886844"/>
    </source>
</evidence>
<gene>
    <name evidence="4" type="ORF">H9828_03545</name>
</gene>
<evidence type="ECO:0000256" key="2">
    <source>
        <dbReference type="ARBA" id="ARBA00023002"/>
    </source>
</evidence>
<dbReference type="PANTHER" id="PTHR43673">
    <property type="entry name" value="NAD(P)H NITROREDUCTASE YDGI-RELATED"/>
    <property type="match status" value="1"/>
</dbReference>
<feature type="domain" description="Nitroreductase" evidence="3">
    <location>
        <begin position="117"/>
        <end position="173"/>
    </location>
</feature>
<keyword evidence="2" id="KW-0560">Oxidoreductase</keyword>
<dbReference type="EMBL" id="DXDA01000028">
    <property type="protein sequence ID" value="HIY68473.1"/>
    <property type="molecule type" value="Genomic_DNA"/>
</dbReference>
<evidence type="ECO:0000256" key="1">
    <source>
        <dbReference type="ARBA" id="ARBA00007118"/>
    </source>
</evidence>
<evidence type="ECO:0000259" key="3">
    <source>
        <dbReference type="Pfam" id="PF00881"/>
    </source>
</evidence>
<dbReference type="SUPFAM" id="SSF55469">
    <property type="entry name" value="FMN-dependent nitroreductase-like"/>
    <property type="match status" value="1"/>
</dbReference>
<dbReference type="PANTHER" id="PTHR43673:SF10">
    <property type="entry name" value="NADH DEHYDROGENASE_NAD(P)H NITROREDUCTASE XCC3605-RELATED"/>
    <property type="match status" value="1"/>
</dbReference>
<name>A0A9D1Z064_9BACT</name>
<comment type="similarity">
    <text evidence="1">Belongs to the nitroreductase family.</text>
</comment>
<dbReference type="GO" id="GO:0016491">
    <property type="term" value="F:oxidoreductase activity"/>
    <property type="evidence" value="ECO:0007669"/>
    <property type="project" value="UniProtKB-KW"/>
</dbReference>
<protein>
    <submittedName>
        <fullName evidence="4">Nitroreductase family protein</fullName>
    </submittedName>
</protein>
<accession>A0A9D1Z064</accession>
<dbReference type="Gene3D" id="2.20.180.10">
    <property type="entry name" value="putative fmn-dependent nitroreductase like domains"/>
    <property type="match status" value="1"/>
</dbReference>
<dbReference type="AlphaFoldDB" id="A0A9D1Z064"/>
<dbReference type="Pfam" id="PF00881">
    <property type="entry name" value="Nitroreductase"/>
    <property type="match status" value="1"/>
</dbReference>
<dbReference type="InterPro" id="IPR023312">
    <property type="entry name" value="Put_nitroreductase_C_bac"/>
</dbReference>
<reference evidence="4" key="1">
    <citation type="journal article" date="2021" name="PeerJ">
        <title>Extensive microbial diversity within the chicken gut microbiome revealed by metagenomics and culture.</title>
        <authorList>
            <person name="Gilroy R."/>
            <person name="Ravi A."/>
            <person name="Getino M."/>
            <person name="Pursley I."/>
            <person name="Horton D.L."/>
            <person name="Alikhan N.F."/>
            <person name="Baker D."/>
            <person name="Gharbi K."/>
            <person name="Hall N."/>
            <person name="Watson M."/>
            <person name="Adriaenssens E.M."/>
            <person name="Foster-Nyarko E."/>
            <person name="Jarju S."/>
            <person name="Secka A."/>
            <person name="Antonio M."/>
            <person name="Oren A."/>
            <person name="Chaudhuri R.R."/>
            <person name="La Ragione R."/>
            <person name="Hildebrand F."/>
            <person name="Pallen M.J."/>
        </authorList>
    </citation>
    <scope>NUCLEOTIDE SEQUENCE</scope>
    <source>
        <strain evidence="4">5134</strain>
    </source>
</reference>
<reference evidence="4" key="2">
    <citation type="submission" date="2021-04" db="EMBL/GenBank/DDBJ databases">
        <authorList>
            <person name="Gilroy R."/>
        </authorList>
    </citation>
    <scope>NUCLEOTIDE SEQUENCE</scope>
    <source>
        <strain evidence="4">5134</strain>
    </source>
</reference>
<evidence type="ECO:0000313" key="4">
    <source>
        <dbReference type="EMBL" id="HIY68473.1"/>
    </source>
</evidence>
<dbReference type="InterPro" id="IPR000415">
    <property type="entry name" value="Nitroreductase-like"/>
</dbReference>
<sequence>MADDYLGRKMEEYRARKDSPVRRPAVTLTKLLLKNRSYRGYDSRFTVREDQLRSIIEVNTRIPSARNQQVLRFRPVLADEARLVLPLIRLGGALPELHLPLPGTEPNAFIVICSTVPEDRYVDIDLGISAQSMLLRAAETGLNGICIGAFDRVRIREELRLPYDPLLLLAIGKGAERIELVEIGAEESHAYYRRDGVHYVPKVRLADLLIARDGD</sequence>
<proteinExistence type="inferred from homology"/>
<comment type="caution">
    <text evidence="4">The sequence shown here is derived from an EMBL/GenBank/DDBJ whole genome shotgun (WGS) entry which is preliminary data.</text>
</comment>
<dbReference type="Gene3D" id="3.40.109.10">
    <property type="entry name" value="NADH Oxidase"/>
    <property type="match status" value="1"/>
</dbReference>